<dbReference type="PANTHER" id="PTHR23146">
    <property type="entry name" value="LEO1 PROTEIN"/>
    <property type="match status" value="1"/>
</dbReference>
<feature type="compositionally biased region" description="Basic and acidic residues" evidence="1">
    <location>
        <begin position="276"/>
        <end position="294"/>
    </location>
</feature>
<organism evidence="2 3">
    <name type="scientific">Kluyveromyces lactis (strain ATCC 8585 / CBS 2359 / DSM 70799 / NBRC 1267 / NRRL Y-1140 / WM37)</name>
    <name type="common">Yeast</name>
    <name type="synonym">Candida sphaerica</name>
    <dbReference type="NCBI Taxonomy" id="284590"/>
    <lineage>
        <taxon>Eukaryota</taxon>
        <taxon>Fungi</taxon>
        <taxon>Dikarya</taxon>
        <taxon>Ascomycota</taxon>
        <taxon>Saccharomycotina</taxon>
        <taxon>Saccharomycetes</taxon>
        <taxon>Saccharomycetales</taxon>
        <taxon>Saccharomycetaceae</taxon>
        <taxon>Kluyveromyces</taxon>
    </lineage>
</organism>
<dbReference type="STRING" id="284590.Q6CPT7"/>
<evidence type="ECO:0000256" key="1">
    <source>
        <dbReference type="SAM" id="MobiDB-lite"/>
    </source>
</evidence>
<name>Q6CPT7_KLULA</name>
<dbReference type="OMA" id="TNIYRWS"/>
<feature type="compositionally biased region" description="Acidic residues" evidence="1">
    <location>
        <begin position="80"/>
        <end position="89"/>
    </location>
</feature>
<feature type="compositionally biased region" description="Acidic residues" evidence="1">
    <location>
        <begin position="24"/>
        <end position="37"/>
    </location>
</feature>
<dbReference type="AlphaFoldDB" id="Q6CPT7"/>
<dbReference type="PaxDb" id="284590-Q6CPT7"/>
<reference evidence="2 3" key="1">
    <citation type="journal article" date="2004" name="Nature">
        <title>Genome evolution in yeasts.</title>
        <authorList>
            <consortium name="Genolevures"/>
            <person name="Dujon B."/>
            <person name="Sherman D."/>
            <person name="Fischer G."/>
            <person name="Durrens P."/>
            <person name="Casaregola S."/>
            <person name="Lafontaine I."/>
            <person name="de Montigny J."/>
            <person name="Marck C."/>
            <person name="Neuveglise C."/>
            <person name="Talla E."/>
            <person name="Goffard N."/>
            <person name="Frangeul L."/>
            <person name="Aigle M."/>
            <person name="Anthouard V."/>
            <person name="Babour A."/>
            <person name="Barbe V."/>
            <person name="Barnay S."/>
            <person name="Blanchin S."/>
            <person name="Beckerich J.M."/>
            <person name="Beyne E."/>
            <person name="Bleykasten C."/>
            <person name="Boisrame A."/>
            <person name="Boyer J."/>
            <person name="Cattolico L."/>
            <person name="Confanioleri F."/>
            <person name="de Daruvar A."/>
            <person name="Despons L."/>
            <person name="Fabre E."/>
            <person name="Fairhead C."/>
            <person name="Ferry-Dumazet H."/>
            <person name="Groppi A."/>
            <person name="Hantraye F."/>
            <person name="Hennequin C."/>
            <person name="Jauniaux N."/>
            <person name="Joyet P."/>
            <person name="Kachouri R."/>
            <person name="Kerrest A."/>
            <person name="Koszul R."/>
            <person name="Lemaire M."/>
            <person name="Lesur I."/>
            <person name="Ma L."/>
            <person name="Muller H."/>
            <person name="Nicaud J.M."/>
            <person name="Nikolski M."/>
            <person name="Oztas S."/>
            <person name="Ozier-Kalogeropoulos O."/>
            <person name="Pellenz S."/>
            <person name="Potier S."/>
            <person name="Richard G.F."/>
            <person name="Straub M.L."/>
            <person name="Suleau A."/>
            <person name="Swennene D."/>
            <person name="Tekaia F."/>
            <person name="Wesolowski-Louvel M."/>
            <person name="Westhof E."/>
            <person name="Wirth B."/>
            <person name="Zeniou-Meyer M."/>
            <person name="Zivanovic I."/>
            <person name="Bolotin-Fukuhara M."/>
            <person name="Thierry A."/>
            <person name="Bouchier C."/>
            <person name="Caudron B."/>
            <person name="Scarpelli C."/>
            <person name="Gaillardin C."/>
            <person name="Weissenbach J."/>
            <person name="Wincker P."/>
            <person name="Souciet J.L."/>
        </authorList>
    </citation>
    <scope>NUCLEOTIDE SEQUENCE [LARGE SCALE GENOMIC DNA]</scope>
    <source>
        <strain evidence="3">ATCC 8585 / CBS 2359 / DSM 70799 / NBRC 1267 / NRRL Y-1140 / WM37</strain>
    </source>
</reference>
<accession>Q6CPT7</accession>
<dbReference type="GO" id="GO:1990269">
    <property type="term" value="F:RNA polymerase II C-terminal domain phosphoserine binding"/>
    <property type="evidence" value="ECO:0007669"/>
    <property type="project" value="TreeGrafter"/>
</dbReference>
<keyword evidence="3" id="KW-1185">Reference proteome</keyword>
<dbReference type="EMBL" id="CR382125">
    <property type="protein sequence ID" value="CAG99139.1"/>
    <property type="molecule type" value="Genomic_DNA"/>
</dbReference>
<evidence type="ECO:0000313" key="2">
    <source>
        <dbReference type="EMBL" id="CAG99139.1"/>
    </source>
</evidence>
<evidence type="ECO:0000313" key="3">
    <source>
        <dbReference type="Proteomes" id="UP000000598"/>
    </source>
</evidence>
<dbReference type="GO" id="GO:0016593">
    <property type="term" value="C:Cdc73/Paf1 complex"/>
    <property type="evidence" value="ECO:0007669"/>
    <property type="project" value="InterPro"/>
</dbReference>
<feature type="compositionally biased region" description="Basic and acidic residues" evidence="1">
    <location>
        <begin position="1"/>
        <end position="23"/>
    </location>
</feature>
<dbReference type="GO" id="GO:0006368">
    <property type="term" value="P:transcription elongation by RNA polymerase II"/>
    <property type="evidence" value="ECO:0007669"/>
    <property type="project" value="InterPro"/>
</dbReference>
<feature type="compositionally biased region" description="Basic and acidic residues" evidence="1">
    <location>
        <begin position="375"/>
        <end position="390"/>
    </location>
</feature>
<feature type="compositionally biased region" description="Acidic residues" evidence="1">
    <location>
        <begin position="332"/>
        <end position="374"/>
    </location>
</feature>
<dbReference type="HOGENOM" id="CLU_052846_0_0_1"/>
<feature type="region of interest" description="Disordered" evidence="1">
    <location>
        <begin position="306"/>
        <end position="417"/>
    </location>
</feature>
<feature type="region of interest" description="Disordered" evidence="1">
    <location>
        <begin position="1"/>
        <end position="89"/>
    </location>
</feature>
<feature type="region of interest" description="Disordered" evidence="1">
    <location>
        <begin position="260"/>
        <end position="294"/>
    </location>
</feature>
<dbReference type="GO" id="GO:0032968">
    <property type="term" value="P:positive regulation of transcription elongation by RNA polymerase II"/>
    <property type="evidence" value="ECO:0007669"/>
    <property type="project" value="TreeGrafter"/>
</dbReference>
<dbReference type="Proteomes" id="UP000000598">
    <property type="component" value="Chromosome E"/>
</dbReference>
<dbReference type="Pfam" id="PF04004">
    <property type="entry name" value="Leo1"/>
    <property type="match status" value="1"/>
</dbReference>
<gene>
    <name evidence="2" type="ORF">KLLA0_E02311g</name>
</gene>
<dbReference type="KEGG" id="kla:KLLA0_E02311g"/>
<dbReference type="eggNOG" id="KOG2428">
    <property type="taxonomic scope" value="Eukaryota"/>
</dbReference>
<dbReference type="InParanoid" id="Q6CPT7"/>
<sequence>MSDRVEEEPERVNNEQIEEKVSDALDDLFGDESEEENQQQSLDEQQNDSDDSSAGTSHHRVIDDEEDEEQAMYNRKFLGEDYEGQSEEEYEKKYKEVDVEIVKHVVPYKTANGADDKTIYYAKVPQFLTIDPVPFDPPSFQKKVEDRVSKYSSKEDQLGDRLIEENTIRWRYSRDKDERVFKESNAQIVEWSDGTFSLKVGDEYTDILVNNTENTYLTVSHEEQELIQCVEGGEITKSMMFVPTSTNSKVHKILSKAVARRDERGQHGPNTYITRTDPELEKRELEKKHDQILRERRKKQLKEKLELENAGDSPEPQFNIQKNLSKRHNLDEYEYDDGFVAQDDEEEDDEEEEEDEDFSGEDNDVGDEEESDGGDSEKEYENAKRLREVKQTGAQEYQEDAQAKKRKIAVLDDEDDE</sequence>
<dbReference type="InterPro" id="IPR007149">
    <property type="entry name" value="Leo1"/>
</dbReference>
<protein>
    <submittedName>
        <fullName evidence="2">KLLA0E02311p</fullName>
    </submittedName>
</protein>
<dbReference type="FunCoup" id="Q6CPT7">
    <property type="interactions" value="173"/>
</dbReference>
<dbReference type="PANTHER" id="PTHR23146:SF0">
    <property type="entry name" value="RNA POLYMERASE-ASSOCIATED PROTEIN LEO1"/>
    <property type="match status" value="1"/>
</dbReference>
<proteinExistence type="predicted"/>